<feature type="domain" description="FtsK" evidence="8">
    <location>
        <begin position="1016"/>
        <end position="1208"/>
    </location>
</feature>
<dbReference type="EMBL" id="BAAANL010000001">
    <property type="protein sequence ID" value="GAA1850095.1"/>
    <property type="molecule type" value="Genomic_DNA"/>
</dbReference>
<dbReference type="RefSeq" id="WP_344098894.1">
    <property type="nucleotide sequence ID" value="NZ_BAAANL010000001.1"/>
</dbReference>
<dbReference type="PROSITE" id="PS50901">
    <property type="entry name" value="FTSK"/>
    <property type="match status" value="2"/>
</dbReference>
<dbReference type="InterPro" id="IPR001917">
    <property type="entry name" value="Aminotrans_II_pyridoxalP_BS"/>
</dbReference>
<evidence type="ECO:0000256" key="4">
    <source>
        <dbReference type="PROSITE-ProRule" id="PRU00289"/>
    </source>
</evidence>
<keyword evidence="1" id="KW-0597">Phosphoprotein</keyword>
<dbReference type="InterPro" id="IPR027417">
    <property type="entry name" value="P-loop_NTPase"/>
</dbReference>
<organism evidence="9 10">
    <name type="scientific">Myceligenerans crystallogenes</name>
    <dbReference type="NCBI Taxonomy" id="316335"/>
    <lineage>
        <taxon>Bacteria</taxon>
        <taxon>Bacillati</taxon>
        <taxon>Actinomycetota</taxon>
        <taxon>Actinomycetes</taxon>
        <taxon>Micrococcales</taxon>
        <taxon>Promicromonosporaceae</taxon>
        <taxon>Myceligenerans</taxon>
    </lineage>
</organism>
<reference evidence="9 10" key="1">
    <citation type="journal article" date="2019" name="Int. J. Syst. Evol. Microbiol.">
        <title>The Global Catalogue of Microorganisms (GCM) 10K type strain sequencing project: providing services to taxonomists for standard genome sequencing and annotation.</title>
        <authorList>
            <consortium name="The Broad Institute Genomics Platform"/>
            <consortium name="The Broad Institute Genome Sequencing Center for Infectious Disease"/>
            <person name="Wu L."/>
            <person name="Ma J."/>
        </authorList>
    </citation>
    <scope>NUCLEOTIDE SEQUENCE [LARGE SCALE GENOMIC DNA]</scope>
    <source>
        <strain evidence="9 10">JCM 14326</strain>
    </source>
</reference>
<evidence type="ECO:0000259" key="8">
    <source>
        <dbReference type="PROSITE" id="PS50901"/>
    </source>
</evidence>
<dbReference type="PROSITE" id="PS50006">
    <property type="entry name" value="FHA_DOMAIN"/>
    <property type="match status" value="1"/>
</dbReference>
<keyword evidence="10" id="KW-1185">Reference proteome</keyword>
<comment type="caution">
    <text evidence="9">The sequence shown here is derived from an EMBL/GenBank/DDBJ whole genome shotgun (WGS) entry which is preliminary data.</text>
</comment>
<name>A0ABN2N3B7_9MICO</name>
<evidence type="ECO:0000256" key="3">
    <source>
        <dbReference type="ARBA" id="ARBA00022840"/>
    </source>
</evidence>
<dbReference type="Gene3D" id="3.40.50.300">
    <property type="entry name" value="P-loop containing nucleotide triphosphate hydrolases"/>
    <property type="match status" value="4"/>
</dbReference>
<feature type="transmembrane region" description="Helical" evidence="6">
    <location>
        <begin position="242"/>
        <end position="260"/>
    </location>
</feature>
<dbReference type="Proteomes" id="UP001501094">
    <property type="component" value="Unassembled WGS sequence"/>
</dbReference>
<keyword evidence="6" id="KW-1133">Transmembrane helix</keyword>
<dbReference type="CDD" id="cd00060">
    <property type="entry name" value="FHA"/>
    <property type="match status" value="1"/>
</dbReference>
<evidence type="ECO:0000256" key="2">
    <source>
        <dbReference type="ARBA" id="ARBA00022741"/>
    </source>
</evidence>
<feature type="binding site" evidence="4">
    <location>
        <begin position="1033"/>
        <end position="1040"/>
    </location>
    <ligand>
        <name>ATP</name>
        <dbReference type="ChEBI" id="CHEBI:30616"/>
    </ligand>
</feature>
<dbReference type="SMART" id="SM00382">
    <property type="entry name" value="AAA"/>
    <property type="match status" value="3"/>
</dbReference>
<evidence type="ECO:0000256" key="5">
    <source>
        <dbReference type="SAM" id="MobiDB-lite"/>
    </source>
</evidence>
<dbReference type="InterPro" id="IPR032030">
    <property type="entry name" value="YscD_cytoplasmic_dom"/>
</dbReference>
<dbReference type="SUPFAM" id="SSF52540">
    <property type="entry name" value="P-loop containing nucleoside triphosphate hydrolases"/>
    <property type="match status" value="3"/>
</dbReference>
<dbReference type="SMART" id="SM00240">
    <property type="entry name" value="FHA"/>
    <property type="match status" value="1"/>
</dbReference>
<keyword evidence="6" id="KW-0472">Membrane</keyword>
<evidence type="ECO:0000313" key="9">
    <source>
        <dbReference type="EMBL" id="GAA1850095.1"/>
    </source>
</evidence>
<feature type="domain" description="FHA" evidence="7">
    <location>
        <begin position="127"/>
        <end position="175"/>
    </location>
</feature>
<protein>
    <submittedName>
        <fullName evidence="9">FtsK/SpoIIIE domain-containing protein</fullName>
    </submittedName>
</protein>
<gene>
    <name evidence="9" type="ORF">GCM10009751_02960</name>
</gene>
<dbReference type="InterPro" id="IPR008984">
    <property type="entry name" value="SMAD_FHA_dom_sf"/>
</dbReference>
<dbReference type="PROSITE" id="PS00599">
    <property type="entry name" value="AA_TRANSFER_CLASS_2"/>
    <property type="match status" value="1"/>
</dbReference>
<dbReference type="Pfam" id="PF16697">
    <property type="entry name" value="Yop-YscD_cpl"/>
    <property type="match status" value="1"/>
</dbReference>
<evidence type="ECO:0000256" key="6">
    <source>
        <dbReference type="SAM" id="Phobius"/>
    </source>
</evidence>
<keyword evidence="2 4" id="KW-0547">Nucleotide-binding</keyword>
<feature type="region of interest" description="Disordered" evidence="5">
    <location>
        <begin position="496"/>
        <end position="518"/>
    </location>
</feature>
<dbReference type="InterPro" id="IPR000253">
    <property type="entry name" value="FHA_dom"/>
</dbReference>
<dbReference type="Pfam" id="PF01580">
    <property type="entry name" value="FtsK_SpoIIIE"/>
    <property type="match status" value="2"/>
</dbReference>
<dbReference type="PANTHER" id="PTHR22683:SF1">
    <property type="entry name" value="TYPE VII SECRETION SYSTEM PROTEIN ESSC"/>
    <property type="match status" value="1"/>
</dbReference>
<proteinExistence type="predicted"/>
<dbReference type="InterPro" id="IPR002543">
    <property type="entry name" value="FtsK_dom"/>
</dbReference>
<accession>A0ABN2N3B7</accession>
<dbReference type="PANTHER" id="PTHR22683">
    <property type="entry name" value="SPORULATION PROTEIN RELATED"/>
    <property type="match status" value="1"/>
</dbReference>
<dbReference type="Gene3D" id="2.60.200.20">
    <property type="match status" value="1"/>
</dbReference>
<evidence type="ECO:0000313" key="10">
    <source>
        <dbReference type="Proteomes" id="UP001501094"/>
    </source>
</evidence>
<feature type="binding site" evidence="4">
    <location>
        <begin position="707"/>
        <end position="714"/>
    </location>
    <ligand>
        <name>ATP</name>
        <dbReference type="ChEBI" id="CHEBI:30616"/>
    </ligand>
</feature>
<keyword evidence="3 4" id="KW-0067">ATP-binding</keyword>
<keyword evidence="6" id="KW-0812">Transmembrane</keyword>
<dbReference type="SUPFAM" id="SSF49879">
    <property type="entry name" value="SMAD/FHA domain"/>
    <property type="match status" value="1"/>
</dbReference>
<feature type="domain" description="FtsK" evidence="8">
    <location>
        <begin position="689"/>
        <end position="877"/>
    </location>
</feature>
<evidence type="ECO:0000256" key="1">
    <source>
        <dbReference type="ARBA" id="ARBA00022553"/>
    </source>
</evidence>
<dbReference type="InterPro" id="IPR050206">
    <property type="entry name" value="FtsK/SpoIIIE/SftA"/>
</dbReference>
<dbReference type="CDD" id="cd01127">
    <property type="entry name" value="TrwB_TraG_TraD_VirD4"/>
    <property type="match status" value="1"/>
</dbReference>
<dbReference type="InterPro" id="IPR003593">
    <property type="entry name" value="AAA+_ATPase"/>
</dbReference>
<feature type="compositionally biased region" description="Basic and acidic residues" evidence="5">
    <location>
        <begin position="506"/>
        <end position="518"/>
    </location>
</feature>
<sequence length="1491" mass="160970">MRIKLTLNRPDQTSANVAVTADATATVRDVAETLFSADPTRNGAAAPSNLTLQVRGESGGAGADSRVLRPESDLTQAGLRSGSTVEIVRVSDQFMVPGADRGAAVATLRVIEGPDAGREFPLPVGTSYIGRNRDMDIRLADKQVSKRHARIVVGESIEIHDLDSANGLVMGGQAVTRATVTSSDIVTIGNDVVSVIALHRHAGLVPTSPAVEFNRSPRVVTRFGEDKITPPKPPRPIPPGRLPWIPMLAPMFMGLAMFAIFQNPRMLVFMFMSPLIMGAVFIDRRLNAKKQFEQATEIFLQNCEATAERIRRTHAVERAVRVAESPSLADALAATRRLGGLMWTHRPEHRWFLTVRLGMGRAPSRTEFDKPRENEGLAEHWQKVIDLQEQCVVIDDVPAVAALRFGGNVGLAGPSGIVEGVARSVLLQMVTLHSPAEVVVTALTSNRSRQDWEWLQWVPHTGSPHSPLGSTDHLAADPGQGIALLTRLEELVESRGVRLDGPPPFEGERDPEKDRTERMPKPVLPSVVVLVEDDVPLERSRLVRLAERGPSANVHVIWVAPTVEQLPAACRTFVVLQETAGPDGATTGQVHYGLLSFPVRCETADLATAHEIARILSPVVDVGAPVSDETDLPRSVSYLALAGTEVASDANSIVDRWRENLSLTPRDGSPPVRRKNPTNLRGLVGHNGIEPFYLDLRTQGPHALVGGTTGAGKSEFLQSWVMGMAAAHSPDRVTFLFVDYKGGAAFADCVHLPHTVGLVTDLSPHLVRRALSSLRAELHYREHLLNRKKAKDLASLEKTGDPEAPPSLIIVVDEFAALVGEVPEFVDGVVDVAQRGRSLGLHLILATQRPAGVIKDNLRANTNLRIALRMADESDSKDVLGDEMAAHFSASIPGRGAAKTGPGRITTFQTGYAGGWTKDEPELAQIDVEELDFGISRKWEMPARESVDDGGDPGPNDIARMVRTISVAASSAGVPEPRKPWLPELAATYDLALLPNPRTDTHLLLGVMDDPHGQRQPTVHYEPDADGNLAIYGTGGVGKSTTMRSIAISAGLTVRGGPVQVYGIDCGSGGLSMLESLPHVGAIIDGEDEERVMRLMRRLTETLEDRAARYAEVRAGTITEYRKIANRPDEPRIIVMVDGIGSFRDSYELAAGRGFSIFGAFTQLATDGRPVGIHLVMSGDRAVSVPPSLASTVQKRVVHRMAREDDYMMLNTPKDVLDATSAPGRAVMFGQEAQIAVLGGDSNGVVQSRELNKLEQAMLRAGTPQAPGVDRLPDNFQLAQLPPTAANLPTIGLRDLDITPIGLPQRSPLMLAGPPGSGRTTAFVTIATTLRRASRTRLLYFSSRRTSLGALDLWDQVVQNPEDVVEAVKELTELVQADKFAPGGLTLMIENYTELAGTPAEKPLEAFVKLAVRKEHLVVGESESSTWSKAFALAGPFKSGRNGILLTPGDTDGDLLMNTPLGKIRRRDFPPGRGFLITAGRPAKIHVALPE</sequence>
<feature type="transmembrane region" description="Helical" evidence="6">
    <location>
        <begin position="266"/>
        <end position="282"/>
    </location>
</feature>
<evidence type="ECO:0000259" key="7">
    <source>
        <dbReference type="PROSITE" id="PS50006"/>
    </source>
</evidence>